<dbReference type="InterPro" id="IPR036465">
    <property type="entry name" value="vWFA_dom_sf"/>
</dbReference>
<evidence type="ECO:0000313" key="3">
    <source>
        <dbReference type="WBParaSite" id="nRc.2.0.1.t00476-RA"/>
    </source>
</evidence>
<dbReference type="Gene3D" id="3.40.50.410">
    <property type="entry name" value="von Willebrand factor, type A domain"/>
    <property type="match status" value="1"/>
</dbReference>
<dbReference type="SUPFAM" id="SSF53300">
    <property type="entry name" value="vWA-like"/>
    <property type="match status" value="1"/>
</dbReference>
<dbReference type="InterPro" id="IPR002035">
    <property type="entry name" value="VWF_A"/>
</dbReference>
<proteinExistence type="predicted"/>
<reference evidence="3" key="1">
    <citation type="submission" date="2022-11" db="UniProtKB">
        <authorList>
            <consortium name="WormBaseParasite"/>
        </authorList>
    </citation>
    <scope>IDENTIFICATION</scope>
</reference>
<keyword evidence="2" id="KW-1185">Reference proteome</keyword>
<evidence type="ECO:0000259" key="1">
    <source>
        <dbReference type="PROSITE" id="PS50234"/>
    </source>
</evidence>
<sequence length="180" mass="20569">MLNPSTKATNCSELRRNTKKSKLNKFQTTKYPTRMTSMGLEEKALSARSKKGNSRTIATVEESRHTEQRNSRKIATVGESELWENQDGRRIEIERFPSLYRIDQYSNGGRSDAKKIFVLMTDGNSINPWKVVMQTAHRLQDTKANVYVLGLGDNLYYPELNLYTGSGSLITRLVENLIFN</sequence>
<name>A0A915HGP7_ROMCU</name>
<dbReference type="Proteomes" id="UP000887565">
    <property type="component" value="Unplaced"/>
</dbReference>
<dbReference type="WBParaSite" id="nRc.2.0.1.t00476-RA">
    <property type="protein sequence ID" value="nRc.2.0.1.t00476-RA"/>
    <property type="gene ID" value="nRc.2.0.1.g00476"/>
</dbReference>
<dbReference type="AlphaFoldDB" id="A0A915HGP7"/>
<feature type="domain" description="VWFA" evidence="1">
    <location>
        <begin position="106"/>
        <end position="180"/>
    </location>
</feature>
<organism evidence="2 3">
    <name type="scientific">Romanomermis culicivorax</name>
    <name type="common">Nematode worm</name>
    <dbReference type="NCBI Taxonomy" id="13658"/>
    <lineage>
        <taxon>Eukaryota</taxon>
        <taxon>Metazoa</taxon>
        <taxon>Ecdysozoa</taxon>
        <taxon>Nematoda</taxon>
        <taxon>Enoplea</taxon>
        <taxon>Dorylaimia</taxon>
        <taxon>Mermithida</taxon>
        <taxon>Mermithoidea</taxon>
        <taxon>Mermithidae</taxon>
        <taxon>Romanomermis</taxon>
    </lineage>
</organism>
<accession>A0A915HGP7</accession>
<protein>
    <submittedName>
        <fullName evidence="3">VWFA domain-containing protein</fullName>
    </submittedName>
</protein>
<evidence type="ECO:0000313" key="2">
    <source>
        <dbReference type="Proteomes" id="UP000887565"/>
    </source>
</evidence>
<dbReference type="PROSITE" id="PS50234">
    <property type="entry name" value="VWFA"/>
    <property type="match status" value="1"/>
</dbReference>